<keyword evidence="7" id="KW-0067">ATP-binding</keyword>
<dbReference type="EMBL" id="SJPY01000006">
    <property type="protein sequence ID" value="TWU39151.1"/>
    <property type="molecule type" value="Genomic_DNA"/>
</dbReference>
<comment type="catalytic activity">
    <reaction evidence="11">
        <text>ATP + H2O = ADP + phosphate + H(+)</text>
        <dbReference type="Rhea" id="RHEA:13065"/>
        <dbReference type="ChEBI" id="CHEBI:15377"/>
        <dbReference type="ChEBI" id="CHEBI:15378"/>
        <dbReference type="ChEBI" id="CHEBI:30616"/>
        <dbReference type="ChEBI" id="CHEBI:43474"/>
        <dbReference type="ChEBI" id="CHEBI:456216"/>
        <dbReference type="EC" id="5.6.2.3"/>
    </reaction>
</comment>
<name>A0A5C6DUP6_9BACT</name>
<dbReference type="GO" id="GO:1990077">
    <property type="term" value="C:primosome complex"/>
    <property type="evidence" value="ECO:0007669"/>
    <property type="project" value="UniProtKB-KW"/>
</dbReference>
<evidence type="ECO:0000256" key="7">
    <source>
        <dbReference type="ARBA" id="ARBA00022840"/>
    </source>
</evidence>
<comment type="caution">
    <text evidence="13">The sequence shown here is derived from an EMBL/GenBank/DDBJ whole genome shotgun (WGS) entry which is preliminary data.</text>
</comment>
<reference evidence="13 14" key="1">
    <citation type="submission" date="2019-02" db="EMBL/GenBank/DDBJ databases">
        <title>Deep-cultivation of Planctomycetes and their phenomic and genomic characterization uncovers novel biology.</title>
        <authorList>
            <person name="Wiegand S."/>
            <person name="Jogler M."/>
            <person name="Boedeker C."/>
            <person name="Pinto D."/>
            <person name="Vollmers J."/>
            <person name="Rivas-Marin E."/>
            <person name="Kohn T."/>
            <person name="Peeters S.H."/>
            <person name="Heuer A."/>
            <person name="Rast P."/>
            <person name="Oberbeckmann S."/>
            <person name="Bunk B."/>
            <person name="Jeske O."/>
            <person name="Meyerdierks A."/>
            <person name="Storesund J.E."/>
            <person name="Kallscheuer N."/>
            <person name="Luecker S."/>
            <person name="Lage O.M."/>
            <person name="Pohl T."/>
            <person name="Merkel B.J."/>
            <person name="Hornburger P."/>
            <person name="Mueller R.-W."/>
            <person name="Bruemmer F."/>
            <person name="Labrenz M."/>
            <person name="Spormann A.M."/>
            <person name="Op Den Camp H."/>
            <person name="Overmann J."/>
            <person name="Amann R."/>
            <person name="Jetten M.S.M."/>
            <person name="Mascher T."/>
            <person name="Medema M.H."/>
            <person name="Devos D.P."/>
            <person name="Kaster A.-K."/>
            <person name="Ovreas L."/>
            <person name="Rohde M."/>
            <person name="Galperin M.Y."/>
            <person name="Jogler C."/>
        </authorList>
    </citation>
    <scope>NUCLEOTIDE SEQUENCE [LARGE SCALE GENOMIC DNA]</scope>
    <source>
        <strain evidence="13 14">Q31b</strain>
    </source>
</reference>
<dbReference type="SUPFAM" id="SSF48024">
    <property type="entry name" value="N-terminal domain of DnaB helicase"/>
    <property type="match status" value="1"/>
</dbReference>
<dbReference type="OrthoDB" id="248439at2"/>
<evidence type="ECO:0000256" key="9">
    <source>
        <dbReference type="ARBA" id="ARBA00023235"/>
    </source>
</evidence>
<gene>
    <name evidence="13" type="primary">dnaC_2</name>
    <name evidence="13" type="ORF">Q31b_42360</name>
</gene>
<accession>A0A5C6DUP6</accession>
<dbReference type="Pfam" id="PF03796">
    <property type="entry name" value="DnaB_C"/>
    <property type="match status" value="1"/>
</dbReference>
<dbReference type="EC" id="5.6.2.3" evidence="10"/>
<dbReference type="GO" id="GO:0003677">
    <property type="term" value="F:DNA binding"/>
    <property type="evidence" value="ECO:0007669"/>
    <property type="project" value="UniProtKB-KW"/>
</dbReference>
<comment type="similarity">
    <text evidence="1">Belongs to the helicase family. DnaB subfamily.</text>
</comment>
<dbReference type="PROSITE" id="PS51199">
    <property type="entry name" value="SF4_HELICASE"/>
    <property type="match status" value="1"/>
</dbReference>
<feature type="domain" description="SF4 helicase" evidence="12">
    <location>
        <begin position="185"/>
        <end position="443"/>
    </location>
</feature>
<dbReference type="AlphaFoldDB" id="A0A5C6DUP6"/>
<keyword evidence="8" id="KW-0238">DNA-binding</keyword>
<dbReference type="PANTHER" id="PTHR30153:SF2">
    <property type="entry name" value="REPLICATIVE DNA HELICASE"/>
    <property type="match status" value="1"/>
</dbReference>
<evidence type="ECO:0000256" key="8">
    <source>
        <dbReference type="ARBA" id="ARBA00023125"/>
    </source>
</evidence>
<evidence type="ECO:0000313" key="13">
    <source>
        <dbReference type="EMBL" id="TWU39151.1"/>
    </source>
</evidence>
<evidence type="ECO:0000259" key="12">
    <source>
        <dbReference type="PROSITE" id="PS51199"/>
    </source>
</evidence>
<dbReference type="GO" id="GO:0043139">
    <property type="term" value="F:5'-3' DNA helicase activity"/>
    <property type="evidence" value="ECO:0007669"/>
    <property type="project" value="UniProtKB-EC"/>
</dbReference>
<evidence type="ECO:0000256" key="6">
    <source>
        <dbReference type="ARBA" id="ARBA00022806"/>
    </source>
</evidence>
<dbReference type="InterPro" id="IPR016136">
    <property type="entry name" value="DNA_helicase_N/primase_C"/>
</dbReference>
<proteinExistence type="inferred from homology"/>
<organism evidence="13 14">
    <name type="scientific">Novipirellula aureliae</name>
    <dbReference type="NCBI Taxonomy" id="2527966"/>
    <lineage>
        <taxon>Bacteria</taxon>
        <taxon>Pseudomonadati</taxon>
        <taxon>Planctomycetota</taxon>
        <taxon>Planctomycetia</taxon>
        <taxon>Pirellulales</taxon>
        <taxon>Pirellulaceae</taxon>
        <taxon>Novipirellula</taxon>
    </lineage>
</organism>
<keyword evidence="3" id="KW-0235">DNA replication</keyword>
<protein>
    <recommendedName>
        <fullName evidence="10">DNA 5'-3' helicase</fullName>
        <ecNumber evidence="10">5.6.2.3</ecNumber>
    </recommendedName>
</protein>
<evidence type="ECO:0000256" key="1">
    <source>
        <dbReference type="ARBA" id="ARBA00008428"/>
    </source>
</evidence>
<dbReference type="InterPro" id="IPR007693">
    <property type="entry name" value="DNA_helicase_DnaB-like_N"/>
</dbReference>
<evidence type="ECO:0000256" key="5">
    <source>
        <dbReference type="ARBA" id="ARBA00022801"/>
    </source>
</evidence>
<evidence type="ECO:0000256" key="10">
    <source>
        <dbReference type="ARBA" id="ARBA00044969"/>
    </source>
</evidence>
<dbReference type="RefSeq" id="WP_146601396.1">
    <property type="nucleotide sequence ID" value="NZ_SJPY01000006.1"/>
</dbReference>
<evidence type="ECO:0000256" key="4">
    <source>
        <dbReference type="ARBA" id="ARBA00022741"/>
    </source>
</evidence>
<evidence type="ECO:0000313" key="14">
    <source>
        <dbReference type="Proteomes" id="UP000315471"/>
    </source>
</evidence>
<dbReference type="InterPro" id="IPR036185">
    <property type="entry name" value="DNA_heli_DnaB-like_N_sf"/>
</dbReference>
<dbReference type="GO" id="GO:0016887">
    <property type="term" value="F:ATP hydrolysis activity"/>
    <property type="evidence" value="ECO:0007669"/>
    <property type="project" value="RHEA"/>
</dbReference>
<keyword evidence="14" id="KW-1185">Reference proteome</keyword>
<dbReference type="InterPro" id="IPR027417">
    <property type="entry name" value="P-loop_NTPase"/>
</dbReference>
<dbReference type="GO" id="GO:0005829">
    <property type="term" value="C:cytosol"/>
    <property type="evidence" value="ECO:0007669"/>
    <property type="project" value="TreeGrafter"/>
</dbReference>
<dbReference type="Gene3D" id="1.10.860.10">
    <property type="entry name" value="DNAb Helicase, Chain A"/>
    <property type="match status" value="1"/>
</dbReference>
<keyword evidence="6 13" id="KW-0347">Helicase</keyword>
<sequence length="458" mass="49161">MTEPHPEQTKDTGTVDIGTVDIGTVDIETALLYSVLIDRQQIHVARSIVSSDDFTGTRRLLFAGISDLVDAGGDHGDITQLMAHFRSKNVVSKIGGAGAVAEILQSSAIPVNASTYARKIKAAANRRRVAAMLTVASDRIADPTDSFDEIIDSLMCDASAIRATSSTASTVSIYEAGLQVLSHVNADSSGEVLSGITAIDGCFGAFAPGTLTTIAARTSIGKSGLCLQAANNIALAGGRVLYLSLEMPAIELAFRCLGNTAKVDSQRIANRDITEDDRVHLIDALEKYRDAGLFIDDNPNQTAAGIASAARSRAASTGLNALFVDHIGLIGYPPGQKRNEAIADASRSMKRLSKELNIPVFMACQINRKGDDIKKDERPRLSHLADSTSIEADSDNVIILHRSRPADPITTFAFEKVRNGRKGIRMMKMDLPSTWFVDADSPIQDHPNYQDDFAEFAQ</sequence>
<keyword evidence="4" id="KW-0547">Nucleotide-binding</keyword>
<dbReference type="PANTHER" id="PTHR30153">
    <property type="entry name" value="REPLICATIVE DNA HELICASE DNAB"/>
    <property type="match status" value="1"/>
</dbReference>
<keyword evidence="2" id="KW-0639">Primosome</keyword>
<dbReference type="Gene3D" id="3.40.50.300">
    <property type="entry name" value="P-loop containing nucleotide triphosphate hydrolases"/>
    <property type="match status" value="1"/>
</dbReference>
<dbReference type="GO" id="GO:0006269">
    <property type="term" value="P:DNA replication, synthesis of primer"/>
    <property type="evidence" value="ECO:0007669"/>
    <property type="project" value="UniProtKB-KW"/>
</dbReference>
<dbReference type="GO" id="GO:0005524">
    <property type="term" value="F:ATP binding"/>
    <property type="evidence" value="ECO:0007669"/>
    <property type="project" value="UniProtKB-KW"/>
</dbReference>
<evidence type="ECO:0000256" key="2">
    <source>
        <dbReference type="ARBA" id="ARBA00022515"/>
    </source>
</evidence>
<dbReference type="InterPro" id="IPR007694">
    <property type="entry name" value="DNA_helicase_DnaB-like_C"/>
</dbReference>
<dbReference type="Pfam" id="PF00772">
    <property type="entry name" value="DnaB"/>
    <property type="match status" value="1"/>
</dbReference>
<keyword evidence="9" id="KW-0413">Isomerase</keyword>
<dbReference type="SUPFAM" id="SSF52540">
    <property type="entry name" value="P-loop containing nucleoside triphosphate hydrolases"/>
    <property type="match status" value="1"/>
</dbReference>
<keyword evidence="5 13" id="KW-0378">Hydrolase</keyword>
<dbReference type="Proteomes" id="UP000315471">
    <property type="component" value="Unassembled WGS sequence"/>
</dbReference>
<evidence type="ECO:0000256" key="11">
    <source>
        <dbReference type="ARBA" id="ARBA00048954"/>
    </source>
</evidence>
<evidence type="ECO:0000256" key="3">
    <source>
        <dbReference type="ARBA" id="ARBA00022705"/>
    </source>
</evidence>